<dbReference type="PANTHER" id="PTHR46601:SF2">
    <property type="entry name" value="UBIQUITIN-LIKE PROTEASE FAMILY PROFILE DOMAIN-CONTAINING PROTEIN"/>
    <property type="match status" value="1"/>
</dbReference>
<comment type="caution">
    <text evidence="1">The sequence shown here is derived from an EMBL/GenBank/DDBJ whole genome shotgun (WGS) entry which is preliminary data.</text>
</comment>
<dbReference type="PANTHER" id="PTHR46601">
    <property type="entry name" value="ULP_PROTEASE DOMAIN-CONTAINING PROTEIN"/>
    <property type="match status" value="1"/>
</dbReference>
<sequence>MLSKLHQLGIVGTKNVNEVYSLICCNPVTEDCLFRMFSKCNTKKLTFKSEADEMLDDISYYQWNTTKKSVMVKGVEKIISVTEKEKVCTKMETLLKVSTESLPNLMKHEANHRHQYQVLTQLKNNLSEDTLVFHIDFSENYACKLHTETQSFRFGGSRNQVTLHTGMIYYRNPDEYIRQAFCTISSSLRHDPCGVWAHLKPVFDHVLRQNINVKQLHIISDSPTSQYRNKRNFYLFTKELVKYFPALTSATWNYTESGHGKGAPDGIGSVIKQSADKAVAEGNDIPNTDALFKVLKTRCPGVFTTMVSESDINEIEKALPQFIKLLVGTMKVHQISWCKTKPLSIDARSLSCFQCKPDDCIHYHIKSHSYDEVVENYDIGVNNWVAVRFEDEWFPGEVIEIIGEDIKVNFMIRAR</sequence>
<name>A0AAV1ZC32_9ARAC</name>
<accession>A0AAV1ZC32</accession>
<keyword evidence="2" id="KW-1185">Reference proteome</keyword>
<dbReference type="AlphaFoldDB" id="A0AAV1ZC32"/>
<evidence type="ECO:0000313" key="1">
    <source>
        <dbReference type="EMBL" id="CAL1268030.1"/>
    </source>
</evidence>
<evidence type="ECO:0000313" key="2">
    <source>
        <dbReference type="Proteomes" id="UP001497382"/>
    </source>
</evidence>
<reference evidence="1 2" key="1">
    <citation type="submission" date="2024-04" db="EMBL/GenBank/DDBJ databases">
        <authorList>
            <person name="Rising A."/>
            <person name="Reimegard J."/>
            <person name="Sonavane S."/>
            <person name="Akerstrom W."/>
            <person name="Nylinder S."/>
            <person name="Hedman E."/>
            <person name="Kallberg Y."/>
        </authorList>
    </citation>
    <scope>NUCLEOTIDE SEQUENCE [LARGE SCALE GENOMIC DNA]</scope>
</reference>
<dbReference type="Proteomes" id="UP001497382">
    <property type="component" value="Unassembled WGS sequence"/>
</dbReference>
<organism evidence="1 2">
    <name type="scientific">Larinioides sclopetarius</name>
    <dbReference type="NCBI Taxonomy" id="280406"/>
    <lineage>
        <taxon>Eukaryota</taxon>
        <taxon>Metazoa</taxon>
        <taxon>Ecdysozoa</taxon>
        <taxon>Arthropoda</taxon>
        <taxon>Chelicerata</taxon>
        <taxon>Arachnida</taxon>
        <taxon>Araneae</taxon>
        <taxon>Araneomorphae</taxon>
        <taxon>Entelegynae</taxon>
        <taxon>Araneoidea</taxon>
        <taxon>Araneidae</taxon>
        <taxon>Larinioides</taxon>
    </lineage>
</organism>
<gene>
    <name evidence="1" type="ORF">LARSCL_LOCUS3957</name>
</gene>
<protein>
    <submittedName>
        <fullName evidence="1">Uncharacterized protein</fullName>
    </submittedName>
</protein>
<feature type="non-terminal residue" evidence="1">
    <location>
        <position position="415"/>
    </location>
</feature>
<proteinExistence type="predicted"/>
<dbReference type="EMBL" id="CAXIEN010000031">
    <property type="protein sequence ID" value="CAL1268030.1"/>
    <property type="molecule type" value="Genomic_DNA"/>
</dbReference>